<proteinExistence type="predicted"/>
<gene>
    <name evidence="1" type="ORF">ACAOBT_LOCUS37306</name>
</gene>
<dbReference type="AlphaFoldDB" id="A0A9P0VTA8"/>
<dbReference type="Proteomes" id="UP001152888">
    <property type="component" value="Unassembled WGS sequence"/>
</dbReference>
<evidence type="ECO:0008006" key="3">
    <source>
        <dbReference type="Google" id="ProtNLM"/>
    </source>
</evidence>
<reference evidence="1" key="1">
    <citation type="submission" date="2022-03" db="EMBL/GenBank/DDBJ databases">
        <authorList>
            <person name="Sayadi A."/>
        </authorList>
    </citation>
    <scope>NUCLEOTIDE SEQUENCE</scope>
</reference>
<keyword evidence="2" id="KW-1185">Reference proteome</keyword>
<organism evidence="1 2">
    <name type="scientific">Acanthoscelides obtectus</name>
    <name type="common">Bean weevil</name>
    <name type="synonym">Bruchus obtectus</name>
    <dbReference type="NCBI Taxonomy" id="200917"/>
    <lineage>
        <taxon>Eukaryota</taxon>
        <taxon>Metazoa</taxon>
        <taxon>Ecdysozoa</taxon>
        <taxon>Arthropoda</taxon>
        <taxon>Hexapoda</taxon>
        <taxon>Insecta</taxon>
        <taxon>Pterygota</taxon>
        <taxon>Neoptera</taxon>
        <taxon>Endopterygota</taxon>
        <taxon>Coleoptera</taxon>
        <taxon>Polyphaga</taxon>
        <taxon>Cucujiformia</taxon>
        <taxon>Chrysomeloidea</taxon>
        <taxon>Chrysomelidae</taxon>
        <taxon>Bruchinae</taxon>
        <taxon>Bruchini</taxon>
        <taxon>Acanthoscelides</taxon>
    </lineage>
</organism>
<sequence>MIESIQANFSRDRDANFTNSDELYALLGFVYLAGKYKASHLNLDDLWKADGSGIEIFRYLKVETSEQGFSYCQVKSKRSSDKYCLEKLYSGCLQNIG</sequence>
<evidence type="ECO:0000313" key="2">
    <source>
        <dbReference type="Proteomes" id="UP001152888"/>
    </source>
</evidence>
<name>A0A9P0VTA8_ACAOB</name>
<evidence type="ECO:0000313" key="1">
    <source>
        <dbReference type="EMBL" id="CAH2019664.1"/>
    </source>
</evidence>
<dbReference type="EMBL" id="CAKOFQ010010424">
    <property type="protein sequence ID" value="CAH2019664.1"/>
    <property type="molecule type" value="Genomic_DNA"/>
</dbReference>
<accession>A0A9P0VTA8</accession>
<protein>
    <recommendedName>
        <fullName evidence="3">PiggyBac transposable element-derived protein domain-containing protein</fullName>
    </recommendedName>
</protein>
<comment type="caution">
    <text evidence="1">The sequence shown here is derived from an EMBL/GenBank/DDBJ whole genome shotgun (WGS) entry which is preliminary data.</text>
</comment>
<dbReference type="OrthoDB" id="6782332at2759"/>